<protein>
    <submittedName>
        <fullName evidence="1">Uncharacterized protein</fullName>
    </submittedName>
</protein>
<reference evidence="1" key="1">
    <citation type="submission" date="2020-09" db="EMBL/GenBank/DDBJ databases">
        <title>Nocardioides sp. strain MJB4 16S ribosomal RNA gene Genome sequencing and assembly.</title>
        <authorList>
            <person name="Kim I."/>
        </authorList>
    </citation>
    <scope>NUCLEOTIDE SEQUENCE</scope>
    <source>
        <strain evidence="1">MJB4</strain>
    </source>
</reference>
<proteinExistence type="predicted"/>
<dbReference type="InterPro" id="IPR046646">
    <property type="entry name" value="DUF6758"/>
</dbReference>
<accession>A0A927K4D4</accession>
<dbReference type="EMBL" id="JACYXZ010000003">
    <property type="protein sequence ID" value="MBD8870249.1"/>
    <property type="molecule type" value="Genomic_DNA"/>
</dbReference>
<evidence type="ECO:0000313" key="2">
    <source>
        <dbReference type="Proteomes" id="UP000616839"/>
    </source>
</evidence>
<comment type="caution">
    <text evidence="1">The sequence shown here is derived from an EMBL/GenBank/DDBJ whole genome shotgun (WGS) entry which is preliminary data.</text>
</comment>
<name>A0A927K4D4_9ACTN</name>
<organism evidence="1 2">
    <name type="scientific">Nocardioides donggukensis</name>
    <dbReference type="NCBI Taxonomy" id="2774019"/>
    <lineage>
        <taxon>Bacteria</taxon>
        <taxon>Bacillati</taxon>
        <taxon>Actinomycetota</taxon>
        <taxon>Actinomycetes</taxon>
        <taxon>Propionibacteriales</taxon>
        <taxon>Nocardioidaceae</taxon>
        <taxon>Nocardioides</taxon>
    </lineage>
</organism>
<evidence type="ECO:0000313" key="1">
    <source>
        <dbReference type="EMBL" id="MBD8870249.1"/>
    </source>
</evidence>
<dbReference type="Proteomes" id="UP000616839">
    <property type="component" value="Unassembled WGS sequence"/>
</dbReference>
<dbReference type="AlphaFoldDB" id="A0A927K4D4"/>
<dbReference type="Pfam" id="PF20544">
    <property type="entry name" value="DUF6758"/>
    <property type="match status" value="1"/>
</dbReference>
<keyword evidence="2" id="KW-1185">Reference proteome</keyword>
<sequence length="179" mass="18724">MWRPRTAGYDAFGAHLARAQGLPTYLPWPLGSGWQVTDFGVVVGADRALATVAHVAGSSALDGPVEVLVVSEEPGTGLGARCAGTIHSDPGAEIAGVPATAKVRLDSQSVPLWPVSASHAAPDLDRSVLAGEAEGRWLWIVLRPASAILLLHEEWTLTDVSGFGPQLLDLPFGGHPPSW</sequence>
<gene>
    <name evidence="1" type="ORF">IE331_11500</name>
</gene>